<dbReference type="AlphaFoldDB" id="A0AA87W1V2"/>
<feature type="region of interest" description="Disordered" evidence="1">
    <location>
        <begin position="52"/>
        <end position="72"/>
    </location>
</feature>
<organism evidence="2 3">
    <name type="scientific">Bradyrhizobium guangdongense</name>
    <dbReference type="NCBI Taxonomy" id="1325090"/>
    <lineage>
        <taxon>Bacteria</taxon>
        <taxon>Pseudomonadati</taxon>
        <taxon>Pseudomonadota</taxon>
        <taxon>Alphaproteobacteria</taxon>
        <taxon>Hyphomicrobiales</taxon>
        <taxon>Nitrobacteraceae</taxon>
        <taxon>Bradyrhizobium</taxon>
    </lineage>
</organism>
<comment type="caution">
    <text evidence="2">The sequence shown here is derived from an EMBL/GenBank/DDBJ whole genome shotgun (WGS) entry which is preliminary data.</text>
</comment>
<reference evidence="2" key="1">
    <citation type="journal article" date="2014" name="Int. J. Syst. Evol. Microbiol.">
        <title>Complete genome sequence of Corynebacterium casei LMG S-19264T (=DSM 44701T), isolated from a smear-ripened cheese.</title>
        <authorList>
            <consortium name="US DOE Joint Genome Institute (JGI-PGF)"/>
            <person name="Walter F."/>
            <person name="Albersmeier A."/>
            <person name="Kalinowski J."/>
            <person name="Ruckert C."/>
        </authorList>
    </citation>
    <scope>NUCLEOTIDE SEQUENCE</scope>
    <source>
        <strain evidence="2">CGMCC 1.15034</strain>
    </source>
</reference>
<sequence length="72" mass="7308">MEARNQNAKARIAMMVGTTIVSMMKTESTKMVLLAAATGPCGSSRFIGKPLAVGSPGKQPNVGKGSATNAIA</sequence>
<gene>
    <name evidence="2" type="ORF">GCM10010987_13600</name>
</gene>
<evidence type="ECO:0000313" key="2">
    <source>
        <dbReference type="EMBL" id="GGI21294.1"/>
    </source>
</evidence>
<proteinExistence type="predicted"/>
<accession>A0AA87W1V2</accession>
<reference evidence="2" key="2">
    <citation type="submission" date="2022-12" db="EMBL/GenBank/DDBJ databases">
        <authorList>
            <person name="Sun Q."/>
            <person name="Zhou Y."/>
        </authorList>
    </citation>
    <scope>NUCLEOTIDE SEQUENCE</scope>
    <source>
        <strain evidence="2">CGMCC 1.15034</strain>
    </source>
</reference>
<dbReference type="Proteomes" id="UP000625079">
    <property type="component" value="Unassembled WGS sequence"/>
</dbReference>
<dbReference type="EMBL" id="BMHC01000002">
    <property type="protein sequence ID" value="GGI21294.1"/>
    <property type="molecule type" value="Genomic_DNA"/>
</dbReference>
<evidence type="ECO:0000313" key="3">
    <source>
        <dbReference type="Proteomes" id="UP000625079"/>
    </source>
</evidence>
<evidence type="ECO:0000256" key="1">
    <source>
        <dbReference type="SAM" id="MobiDB-lite"/>
    </source>
</evidence>
<protein>
    <submittedName>
        <fullName evidence="2">Uncharacterized protein</fullName>
    </submittedName>
</protein>
<name>A0AA87W1V2_9BRAD</name>